<reference evidence="3 4" key="1">
    <citation type="journal article" date="2011" name="PLoS Pathog.">
        <title>Endophytic Life Strategies Decoded by Genome and Transcriptome Analyses of the Mutualistic Root Symbiont Piriformospora indica.</title>
        <authorList>
            <person name="Zuccaro A."/>
            <person name="Lahrmann U."/>
            <person name="Guldener U."/>
            <person name="Langen G."/>
            <person name="Pfiffi S."/>
            <person name="Biedenkopf D."/>
            <person name="Wong P."/>
            <person name="Samans B."/>
            <person name="Grimm C."/>
            <person name="Basiewicz M."/>
            <person name="Murat C."/>
            <person name="Martin F."/>
            <person name="Kogel K.H."/>
        </authorList>
    </citation>
    <scope>NUCLEOTIDE SEQUENCE [LARGE SCALE GENOMIC DNA]</scope>
    <source>
        <strain evidence="3 4">DSM 11827</strain>
    </source>
</reference>
<feature type="compositionally biased region" description="Basic and acidic residues" evidence="2">
    <location>
        <begin position="370"/>
        <end position="381"/>
    </location>
</feature>
<evidence type="ECO:0000313" key="4">
    <source>
        <dbReference type="Proteomes" id="UP000007148"/>
    </source>
</evidence>
<evidence type="ECO:0000256" key="2">
    <source>
        <dbReference type="SAM" id="MobiDB-lite"/>
    </source>
</evidence>
<feature type="region of interest" description="Disordered" evidence="2">
    <location>
        <begin position="355"/>
        <end position="381"/>
    </location>
</feature>
<feature type="region of interest" description="Disordered" evidence="2">
    <location>
        <begin position="1"/>
        <end position="76"/>
    </location>
</feature>
<dbReference type="Proteomes" id="UP000007148">
    <property type="component" value="Unassembled WGS sequence"/>
</dbReference>
<protein>
    <submittedName>
        <fullName evidence="3">Uncharacterized protein</fullName>
    </submittedName>
</protein>
<feature type="compositionally biased region" description="Polar residues" evidence="2">
    <location>
        <begin position="31"/>
        <end position="46"/>
    </location>
</feature>
<name>G4TEI4_SERID</name>
<feature type="compositionally biased region" description="Polar residues" evidence="2">
    <location>
        <begin position="358"/>
        <end position="369"/>
    </location>
</feature>
<comment type="caution">
    <text evidence="3">The sequence shown here is derived from an EMBL/GenBank/DDBJ whole genome shotgun (WGS) entry which is preliminary data.</text>
</comment>
<accession>G4TEI4</accession>
<dbReference type="InParanoid" id="G4TEI4"/>
<dbReference type="HOGENOM" id="CLU_517877_0_0_1"/>
<dbReference type="OrthoDB" id="3222645at2759"/>
<organism evidence="3 4">
    <name type="scientific">Serendipita indica (strain DSM 11827)</name>
    <name type="common">Root endophyte fungus</name>
    <name type="synonym">Piriformospora indica</name>
    <dbReference type="NCBI Taxonomy" id="1109443"/>
    <lineage>
        <taxon>Eukaryota</taxon>
        <taxon>Fungi</taxon>
        <taxon>Dikarya</taxon>
        <taxon>Basidiomycota</taxon>
        <taxon>Agaricomycotina</taxon>
        <taxon>Agaricomycetes</taxon>
        <taxon>Sebacinales</taxon>
        <taxon>Serendipitaceae</taxon>
        <taxon>Serendipita</taxon>
    </lineage>
</organism>
<sequence length="526" mass="59914">MPTSGPMEDIRYTNSERSPEEEDPNVRNHNQEVSGRTSVAVQTTLQARDITEVPTGAASAPQGSTPSVDGPNLDPTVARQEAEDANLAREAQEKEKKQVEIDQKAREAQIRQQRQEAQIAEMKLQLDLLQEQTRNAKNQISTLDGNYKTIEQGNTRLQEEWTRLHADVEARRKRLNGSRAFAAREGNVDAQALIQLFTDFIGTIDDFSYIILSGLNEKSEEPLKNEELEEVRIVMGKERSDPKKEKREGRERSQSVPIVEDPNVATFLARFKQLKEVRTPMNISDPLIQYLFTDYLYTRVFQPFAPRMPEQDSKILHQMYADMRKKEPQERSAKWRALTYQHSLRILADVKQAAPVPSRTQATKASSRSSPKDAVKDRNAASDEDIAPFMAKVTKLLNIFNRTKNEEASEELWKAAKHSFSMALKVQEKAKTEYTSFDYEVVFYGEEERFDPQRKAYRSEKARFNPESMEVVQGPNTAKYVELTVGLGLNAKKSVRNGGGYVEETTTPVKAKVVCDNWTVDYESPR</sequence>
<dbReference type="AlphaFoldDB" id="G4TEI4"/>
<keyword evidence="4" id="KW-1185">Reference proteome</keyword>
<feature type="coiled-coil region" evidence="1">
    <location>
        <begin position="77"/>
        <end position="146"/>
    </location>
</feature>
<feature type="region of interest" description="Disordered" evidence="2">
    <location>
        <begin position="236"/>
        <end position="255"/>
    </location>
</feature>
<dbReference type="EMBL" id="CAFZ01000062">
    <property type="protein sequence ID" value="CCA69727.1"/>
    <property type="molecule type" value="Genomic_DNA"/>
</dbReference>
<feature type="compositionally biased region" description="Basic and acidic residues" evidence="2">
    <location>
        <begin position="236"/>
        <end position="253"/>
    </location>
</feature>
<proteinExistence type="predicted"/>
<evidence type="ECO:0000313" key="3">
    <source>
        <dbReference type="EMBL" id="CCA69727.1"/>
    </source>
</evidence>
<evidence type="ECO:0000256" key="1">
    <source>
        <dbReference type="SAM" id="Coils"/>
    </source>
</evidence>
<keyword evidence="1" id="KW-0175">Coiled coil</keyword>
<gene>
    <name evidence="3" type="ORF">PIIN_03668</name>
</gene>